<name>A0A1N6U3N6_9RHOO</name>
<dbReference type="CDD" id="cd00293">
    <property type="entry name" value="USP-like"/>
    <property type="match status" value="1"/>
</dbReference>
<dbReference type="PANTHER" id="PTHR46268:SF6">
    <property type="entry name" value="UNIVERSAL STRESS PROTEIN UP12"/>
    <property type="match status" value="1"/>
</dbReference>
<dbReference type="EMBL" id="FTMD01000005">
    <property type="protein sequence ID" value="SIQ60170.1"/>
    <property type="molecule type" value="Genomic_DNA"/>
</dbReference>
<dbReference type="SUPFAM" id="SSF52402">
    <property type="entry name" value="Adenine nucleotide alpha hydrolases-like"/>
    <property type="match status" value="1"/>
</dbReference>
<dbReference type="PANTHER" id="PTHR46268">
    <property type="entry name" value="STRESS RESPONSE PROTEIN NHAX"/>
    <property type="match status" value="1"/>
</dbReference>
<sequence length="140" mass="14508">MYKNILLPTDGSELSRMAIRHGVALAKAVGAKVTGLSVVLPAHAPAGAGLAIAGDHVQEDAAAEFLAVISHEAHEQGVEAECFYVSGTSPHEEIMAAAQQRGCDLICMASHARTGLSGLLLGSETTLLINGCRIPVLVLR</sequence>
<gene>
    <name evidence="3" type="ORF">SAMN05421829_105207</name>
</gene>
<dbReference type="STRING" id="34027.SAMN05421829_105207"/>
<dbReference type="RefSeq" id="WP_076601887.1">
    <property type="nucleotide sequence ID" value="NZ_FTMD01000005.1"/>
</dbReference>
<dbReference type="InterPro" id="IPR014729">
    <property type="entry name" value="Rossmann-like_a/b/a_fold"/>
</dbReference>
<evidence type="ECO:0000313" key="3">
    <source>
        <dbReference type="EMBL" id="SIQ60170.1"/>
    </source>
</evidence>
<dbReference type="Proteomes" id="UP000186819">
    <property type="component" value="Unassembled WGS sequence"/>
</dbReference>
<dbReference type="InterPro" id="IPR006016">
    <property type="entry name" value="UspA"/>
</dbReference>
<dbReference type="InterPro" id="IPR006015">
    <property type="entry name" value="Universal_stress_UspA"/>
</dbReference>
<evidence type="ECO:0000313" key="4">
    <source>
        <dbReference type="Proteomes" id="UP000186819"/>
    </source>
</evidence>
<accession>A0A1N6U3N6</accession>
<reference evidence="4" key="1">
    <citation type="submission" date="2017-01" db="EMBL/GenBank/DDBJ databases">
        <authorList>
            <person name="Varghese N."/>
            <person name="Submissions S."/>
        </authorList>
    </citation>
    <scope>NUCLEOTIDE SEQUENCE [LARGE SCALE GENOMIC DNA]</scope>
    <source>
        <strain evidence="4">ATCC 51758</strain>
    </source>
</reference>
<dbReference type="Pfam" id="PF00582">
    <property type="entry name" value="Usp"/>
    <property type="match status" value="1"/>
</dbReference>
<comment type="similarity">
    <text evidence="1">Belongs to the universal stress protein A family.</text>
</comment>
<evidence type="ECO:0000259" key="2">
    <source>
        <dbReference type="Pfam" id="PF00582"/>
    </source>
</evidence>
<feature type="domain" description="UspA" evidence="2">
    <location>
        <begin position="1"/>
        <end position="140"/>
    </location>
</feature>
<dbReference type="PRINTS" id="PR01438">
    <property type="entry name" value="UNVRSLSTRESS"/>
</dbReference>
<organism evidence="3 4">
    <name type="scientific">Aromatoleum tolulyticum</name>
    <dbReference type="NCBI Taxonomy" id="34027"/>
    <lineage>
        <taxon>Bacteria</taxon>
        <taxon>Pseudomonadati</taxon>
        <taxon>Pseudomonadota</taxon>
        <taxon>Betaproteobacteria</taxon>
        <taxon>Rhodocyclales</taxon>
        <taxon>Rhodocyclaceae</taxon>
        <taxon>Aromatoleum</taxon>
    </lineage>
</organism>
<dbReference type="Gene3D" id="3.40.50.620">
    <property type="entry name" value="HUPs"/>
    <property type="match status" value="1"/>
</dbReference>
<evidence type="ECO:0000256" key="1">
    <source>
        <dbReference type="ARBA" id="ARBA00008791"/>
    </source>
</evidence>
<keyword evidence="4" id="KW-1185">Reference proteome</keyword>
<proteinExistence type="inferred from homology"/>
<dbReference type="OrthoDB" id="5295044at2"/>
<protein>
    <submittedName>
        <fullName evidence="3">Nucleotide-binding universal stress protein, UspA family</fullName>
    </submittedName>
</protein>
<dbReference type="AlphaFoldDB" id="A0A1N6U3N6"/>